<organism evidence="1 2">
    <name type="scientific">candidate division KSB3 bacterium</name>
    <dbReference type="NCBI Taxonomy" id="2044937"/>
    <lineage>
        <taxon>Bacteria</taxon>
        <taxon>candidate division KSB3</taxon>
    </lineage>
</organism>
<name>A0A9D5Q655_9BACT</name>
<evidence type="ECO:0000313" key="2">
    <source>
        <dbReference type="Proteomes" id="UP000649604"/>
    </source>
</evidence>
<dbReference type="SUPFAM" id="SSF51726">
    <property type="entry name" value="UROD/MetE-like"/>
    <property type="match status" value="1"/>
</dbReference>
<dbReference type="AlphaFoldDB" id="A0A9D5Q655"/>
<evidence type="ECO:0000313" key="1">
    <source>
        <dbReference type="EMBL" id="MBD3324927.1"/>
    </source>
</evidence>
<sequence>MATLSDLLKTYIRICDSEKNVENVGYFQQTRSILMEKFRGVPKPLTETGGKIPFVYWLSLDLWRDLLQLDIERYYTDPLYYLEHWLRMRIFYVEHFEDCNCCEKFIPIWLGEGFEAALFGCQRVYSSAHEPAIDRSYKVLETPENLTRLKLPEFSDHPQMDLARKFYREIKNVVDEYGIEVGFVDWHYGPTALAIFLRGFENLMLDFPLHPGFVADLMAFIVEARMRWSRERDAFLGTPRPTGGLMYNDDVCTPNISPNIYTQQILPYEQQLHDFYGSLAYYHNCGPIDPFLPDIKTFPRIELLHSGPFSDYRTVGEHFHATSPIELHLRPEQDLISCSEEDFTQRLRRIKADYADLGVNAYYVRITTYSHPNLTTAQNVAKLQRWCALSKQILLQP</sequence>
<evidence type="ECO:0008006" key="3">
    <source>
        <dbReference type="Google" id="ProtNLM"/>
    </source>
</evidence>
<gene>
    <name evidence="1" type="ORF">GF339_10105</name>
</gene>
<dbReference type="Proteomes" id="UP000649604">
    <property type="component" value="Unassembled WGS sequence"/>
</dbReference>
<dbReference type="Gene3D" id="3.20.20.210">
    <property type="match status" value="1"/>
</dbReference>
<dbReference type="EMBL" id="WJJP01000320">
    <property type="protein sequence ID" value="MBD3324927.1"/>
    <property type="molecule type" value="Genomic_DNA"/>
</dbReference>
<accession>A0A9D5Q655</accession>
<proteinExistence type="predicted"/>
<comment type="caution">
    <text evidence="1">The sequence shown here is derived from an EMBL/GenBank/DDBJ whole genome shotgun (WGS) entry which is preliminary data.</text>
</comment>
<reference evidence="1" key="1">
    <citation type="submission" date="2019-11" db="EMBL/GenBank/DDBJ databases">
        <title>Microbial mats filling the niche in hypersaline microbial mats.</title>
        <authorList>
            <person name="Wong H.L."/>
            <person name="Macleod F.I."/>
            <person name="White R.A. III"/>
            <person name="Burns B.P."/>
        </authorList>
    </citation>
    <scope>NUCLEOTIDE SEQUENCE</scope>
    <source>
        <strain evidence="1">Rbin_158</strain>
    </source>
</reference>
<dbReference type="InterPro" id="IPR038071">
    <property type="entry name" value="UROD/MetE-like_sf"/>
</dbReference>
<protein>
    <recommendedName>
        <fullName evidence="3">Uroporphyrinogen decarboxylase (URO-D) domain-containing protein</fullName>
    </recommendedName>
</protein>